<evidence type="ECO:0000313" key="2">
    <source>
        <dbReference type="Proteomes" id="UP000193083"/>
    </source>
</evidence>
<gene>
    <name evidence="1" type="ORF">SAMN02982922_0016</name>
</gene>
<reference evidence="1 2" key="1">
    <citation type="submission" date="2017-04" db="EMBL/GenBank/DDBJ databases">
        <authorList>
            <person name="Afonso C.L."/>
            <person name="Miller P.J."/>
            <person name="Scott M.A."/>
            <person name="Spackman E."/>
            <person name="Goraichik I."/>
            <person name="Dimitrov K.M."/>
            <person name="Suarez D.L."/>
            <person name="Swayne D.E."/>
        </authorList>
    </citation>
    <scope>NUCLEOTIDE SEQUENCE [LARGE SCALE GENOMIC DNA]</scope>
    <source>
        <strain evidence="1 2">B5P</strain>
    </source>
</reference>
<dbReference type="EMBL" id="FXBL01000001">
    <property type="protein sequence ID" value="SMH26081.1"/>
    <property type="molecule type" value="Genomic_DNA"/>
</dbReference>
<dbReference type="Proteomes" id="UP000193083">
    <property type="component" value="Unassembled WGS sequence"/>
</dbReference>
<keyword evidence="2" id="KW-1185">Reference proteome</keyword>
<protein>
    <submittedName>
        <fullName evidence="1">Uncharacterized protein</fullName>
    </submittedName>
</protein>
<evidence type="ECO:0000313" key="1">
    <source>
        <dbReference type="EMBL" id="SMH26081.1"/>
    </source>
</evidence>
<dbReference type="AlphaFoldDB" id="A0A1X7MP41"/>
<name>A0A1X7MP41_9HYPH</name>
<organism evidence="1 2">
    <name type="scientific">Mesorhizobium australicum</name>
    <dbReference type="NCBI Taxonomy" id="536018"/>
    <lineage>
        <taxon>Bacteria</taxon>
        <taxon>Pseudomonadati</taxon>
        <taxon>Pseudomonadota</taxon>
        <taxon>Alphaproteobacteria</taxon>
        <taxon>Hyphomicrobiales</taxon>
        <taxon>Phyllobacteriaceae</taxon>
        <taxon>Mesorhizobium</taxon>
    </lineage>
</organism>
<proteinExistence type="predicted"/>
<accession>A0A1X7MP41</accession>
<sequence>MTKPHNILVAREYTDGNGEVKTEWLRVGVAFPNKKDGFNCELPAGIGLTGKFVILPRIDRAEDDGPTDE</sequence>